<feature type="signal peptide" evidence="5">
    <location>
        <begin position="1"/>
        <end position="22"/>
    </location>
</feature>
<dbReference type="GO" id="GO:0098609">
    <property type="term" value="P:cell-cell adhesion"/>
    <property type="evidence" value="ECO:0007669"/>
    <property type="project" value="TreeGrafter"/>
</dbReference>
<keyword evidence="1" id="KW-0677">Repeat</keyword>
<evidence type="ECO:0000256" key="2">
    <source>
        <dbReference type="ARBA" id="ARBA00023157"/>
    </source>
</evidence>
<dbReference type="FunFam" id="2.60.40.10:FF:002830">
    <property type="entry name" value="Uncharacterized protein"/>
    <property type="match status" value="1"/>
</dbReference>
<dbReference type="InterPro" id="IPR011029">
    <property type="entry name" value="DEATH-like_dom_sf"/>
</dbReference>
<evidence type="ECO:0000313" key="10">
    <source>
        <dbReference type="RefSeq" id="XP_019626749.1"/>
    </source>
</evidence>
<dbReference type="Proteomes" id="UP000515135">
    <property type="component" value="Unplaced"/>
</dbReference>
<evidence type="ECO:0000313" key="11">
    <source>
        <dbReference type="RefSeq" id="XP_019626750.1"/>
    </source>
</evidence>
<gene>
    <name evidence="9 10 11" type="primary">LOC109471825</name>
</gene>
<feature type="domain" description="Ig-like" evidence="7">
    <location>
        <begin position="133"/>
        <end position="231"/>
    </location>
</feature>
<keyword evidence="4" id="KW-0472">Membrane</keyword>
<dbReference type="CDD" id="cd00096">
    <property type="entry name" value="Ig"/>
    <property type="match status" value="2"/>
</dbReference>
<dbReference type="SMART" id="SM00409">
    <property type="entry name" value="IG"/>
    <property type="match status" value="5"/>
</dbReference>
<evidence type="ECO:0000256" key="1">
    <source>
        <dbReference type="ARBA" id="ARBA00022737"/>
    </source>
</evidence>
<dbReference type="Pfam" id="PF07679">
    <property type="entry name" value="I-set"/>
    <property type="match status" value="2"/>
</dbReference>
<dbReference type="RefSeq" id="XP_019626750.1">
    <property type="nucleotide sequence ID" value="XM_019771191.1"/>
</dbReference>
<keyword evidence="4" id="KW-0812">Transmembrane</keyword>
<dbReference type="InterPro" id="IPR007110">
    <property type="entry name" value="Ig-like_dom"/>
</dbReference>
<name>A0A6P4YQT3_BRABE</name>
<sequence length="984" mass="109317">MTSSRTCWLLAVLLGCCCRCLTQEQSTEKEQFLGPIFTGQPRNVVFDSHSAGQEVRLQCAVKGEEPITYRWLKNDNALELNSRQAPYEVDAGTLIIKNPEKSRNEGGYQCVAENKHGTVHSHSTALRFSYVNPFASTPRPPVTVRQEEGAVLRCQKPEAYPGLIFFWVESVTLDPAFRGSDQRVYVSQKTGDLYFARAEPSDEGKYQCVIRLSLEGSELRYLSPTNSFSISGQASSQSATSLVLYEGATIEAAARTTVVMEAFAYGNPIPTLTWRRLDAQGNVVAMPPSSRLTMETFKRSLTITDVRSEDAGFYEVRASNNLRSQTRRTQLIVQAIPDLIRLERNIFRQGLGASVTFGAGWRSSEPVTITWLHNGRILTEGGRYRMTRSDNTASLQIINLVEEDSGIYQCSIGNTYGTAYGSGSLLYSGAPSYLTNFRRTESGDSYAVFVWGLPEGSTITDIRRYQFFVTPKGGGYTRIINVPPEETTVRIDSFSNHSSNYIIEGRANSKTLDIPGPLTTEETKRIDPPKPRTAVPLLAWLLPLLLLLLLFLLCCCCCLWLGLCGKYCPCCTCWTCFGGSPTPPPPPPCEPMDKHHREMLKLYRPDAVEYVNRPDRVFMYLTSINVLPASVIKVINKQHYTKDQYNRKIVDTLIQHGGNDAFKGYCSSLRKEKLFWLADTLEGQGLSIYRRELLTRHQSVLVERMDPDITLAHLSKQRVFTSAMTEYVSSATSREEKNRRILHLLQSRSDDEFSVFLDALRLNESQPPLVDLFEPSQVTLPAGPGKQPKPQPWPGQLQQPAWNGGGQLQQSAWNGGGQLQQQSAWNSGGQLQQPAWNSGGQLQQQSAWNGGGQLQQSAWNSGQISGSKVYIHQQTNLKGVTAKKGLHFTDPSIKSGASTMVQIGQPVILEVNGEVDNAHWMLNDGPLPQHKGVHTRAYGLTHQLTIDAMTHDLAGTYTCQGTTPDGAMLSCDINITSMDPKMAM</sequence>
<feature type="region of interest" description="Disordered" evidence="3">
    <location>
        <begin position="775"/>
        <end position="858"/>
    </location>
</feature>
<dbReference type="PROSITE" id="PS50835">
    <property type="entry name" value="IG_LIKE"/>
    <property type="match status" value="3"/>
</dbReference>
<dbReference type="SUPFAM" id="SSF47986">
    <property type="entry name" value="DEATH domain"/>
    <property type="match status" value="2"/>
</dbReference>
<keyword evidence="2" id="KW-1015">Disulfide bond</keyword>
<dbReference type="Gene3D" id="2.60.40.10">
    <property type="entry name" value="Immunoglobulins"/>
    <property type="match status" value="5"/>
</dbReference>
<feature type="compositionally biased region" description="Polar residues" evidence="3">
    <location>
        <begin position="808"/>
        <end position="858"/>
    </location>
</feature>
<feature type="transmembrane region" description="Helical" evidence="4">
    <location>
        <begin position="537"/>
        <end position="561"/>
    </location>
</feature>
<reference evidence="9 10" key="1">
    <citation type="submission" date="2025-04" db="UniProtKB">
        <authorList>
            <consortium name="RefSeq"/>
        </authorList>
    </citation>
    <scope>IDENTIFICATION</scope>
    <source>
        <tissue evidence="9 10">Gonad</tissue>
    </source>
</reference>
<dbReference type="PROSITE" id="PS51257">
    <property type="entry name" value="PROKAR_LIPOPROTEIN"/>
    <property type="match status" value="1"/>
</dbReference>
<evidence type="ECO:0000313" key="8">
    <source>
        <dbReference type="Proteomes" id="UP000515135"/>
    </source>
</evidence>
<dbReference type="GO" id="GO:0030424">
    <property type="term" value="C:axon"/>
    <property type="evidence" value="ECO:0007669"/>
    <property type="project" value="TreeGrafter"/>
</dbReference>
<dbReference type="InterPro" id="IPR003599">
    <property type="entry name" value="Ig_sub"/>
</dbReference>
<feature type="domain" description="Ig-like" evidence="7">
    <location>
        <begin position="41"/>
        <end position="129"/>
    </location>
</feature>
<protein>
    <submittedName>
        <fullName evidence="9 10">Uncharacterized protein LOC109471825</fullName>
    </submittedName>
</protein>
<dbReference type="Gene3D" id="1.10.533.10">
    <property type="entry name" value="Death Domain, Fas"/>
    <property type="match status" value="2"/>
</dbReference>
<dbReference type="KEGG" id="bbel:109471825"/>
<dbReference type="PANTHER" id="PTHR44170:SF58">
    <property type="entry name" value="PROTEIN TURTLE HOMOLOG A-LIKE ISOFORM X1"/>
    <property type="match status" value="1"/>
</dbReference>
<keyword evidence="8" id="KW-1185">Reference proteome</keyword>
<evidence type="ECO:0000313" key="9">
    <source>
        <dbReference type="RefSeq" id="XP_019626748.1"/>
    </source>
</evidence>
<evidence type="ECO:0000259" key="6">
    <source>
        <dbReference type="PROSITE" id="PS50209"/>
    </source>
</evidence>
<dbReference type="InterPro" id="IPR001315">
    <property type="entry name" value="CARD"/>
</dbReference>
<dbReference type="InterPro" id="IPR013151">
    <property type="entry name" value="Immunoglobulin_dom"/>
</dbReference>
<feature type="chain" id="PRO_5044647578" evidence="5">
    <location>
        <begin position="23"/>
        <end position="984"/>
    </location>
</feature>
<evidence type="ECO:0000256" key="4">
    <source>
        <dbReference type="SAM" id="Phobius"/>
    </source>
</evidence>
<dbReference type="InterPro" id="IPR036179">
    <property type="entry name" value="Ig-like_dom_sf"/>
</dbReference>
<evidence type="ECO:0000256" key="5">
    <source>
        <dbReference type="SAM" id="SignalP"/>
    </source>
</evidence>
<dbReference type="AlphaFoldDB" id="A0A6P4YQT3"/>
<evidence type="ECO:0000256" key="3">
    <source>
        <dbReference type="SAM" id="MobiDB-lite"/>
    </source>
</evidence>
<organism evidence="8 9">
    <name type="scientific">Branchiostoma belcheri</name>
    <name type="common">Amphioxus</name>
    <dbReference type="NCBI Taxonomy" id="7741"/>
    <lineage>
        <taxon>Eukaryota</taxon>
        <taxon>Metazoa</taxon>
        <taxon>Chordata</taxon>
        <taxon>Cephalochordata</taxon>
        <taxon>Leptocardii</taxon>
        <taxon>Amphioxiformes</taxon>
        <taxon>Branchiostomatidae</taxon>
        <taxon>Branchiostoma</taxon>
    </lineage>
</organism>
<dbReference type="SMART" id="SM00114">
    <property type="entry name" value="CARD"/>
    <property type="match status" value="2"/>
</dbReference>
<accession>A0A6P4YQT3</accession>
<keyword evidence="4" id="KW-1133">Transmembrane helix</keyword>
<dbReference type="RefSeq" id="XP_019626748.1">
    <property type="nucleotide sequence ID" value="XM_019771189.1"/>
</dbReference>
<dbReference type="PROSITE" id="PS50209">
    <property type="entry name" value="CARD"/>
    <property type="match status" value="2"/>
</dbReference>
<dbReference type="Pfam" id="PF00047">
    <property type="entry name" value="ig"/>
    <property type="match status" value="1"/>
</dbReference>
<dbReference type="OrthoDB" id="5982258at2759"/>
<proteinExistence type="predicted"/>
<dbReference type="GO" id="GO:0042981">
    <property type="term" value="P:regulation of apoptotic process"/>
    <property type="evidence" value="ECO:0007669"/>
    <property type="project" value="InterPro"/>
</dbReference>
<dbReference type="PANTHER" id="PTHR44170">
    <property type="entry name" value="PROTEIN SIDEKICK"/>
    <property type="match status" value="1"/>
</dbReference>
<dbReference type="GeneID" id="109471825"/>
<dbReference type="SMART" id="SM00408">
    <property type="entry name" value="IGc2"/>
    <property type="match status" value="5"/>
</dbReference>
<evidence type="ECO:0000259" key="7">
    <source>
        <dbReference type="PROSITE" id="PS50835"/>
    </source>
</evidence>
<dbReference type="Pfam" id="PF13927">
    <property type="entry name" value="Ig_3"/>
    <property type="match status" value="1"/>
</dbReference>
<dbReference type="InterPro" id="IPR013098">
    <property type="entry name" value="Ig_I-set"/>
</dbReference>
<dbReference type="RefSeq" id="XP_019626749.1">
    <property type="nucleotide sequence ID" value="XM_019771190.1"/>
</dbReference>
<keyword evidence="5" id="KW-0732">Signal</keyword>
<dbReference type="Pfam" id="PF00619">
    <property type="entry name" value="CARD"/>
    <property type="match status" value="1"/>
</dbReference>
<feature type="domain" description="CARD" evidence="6">
    <location>
        <begin position="592"/>
        <end position="684"/>
    </location>
</feature>
<dbReference type="SUPFAM" id="SSF48726">
    <property type="entry name" value="Immunoglobulin"/>
    <property type="match status" value="5"/>
</dbReference>
<feature type="domain" description="Ig-like" evidence="7">
    <location>
        <begin position="337"/>
        <end position="428"/>
    </location>
</feature>
<dbReference type="FunFam" id="2.60.40.10:FF:000064">
    <property type="entry name" value="Contactin 1"/>
    <property type="match status" value="1"/>
</dbReference>
<dbReference type="CDD" id="cd01671">
    <property type="entry name" value="CARD"/>
    <property type="match status" value="1"/>
</dbReference>
<dbReference type="GO" id="GO:0005886">
    <property type="term" value="C:plasma membrane"/>
    <property type="evidence" value="ECO:0007669"/>
    <property type="project" value="TreeGrafter"/>
</dbReference>
<dbReference type="InterPro" id="IPR003598">
    <property type="entry name" value="Ig_sub2"/>
</dbReference>
<dbReference type="InterPro" id="IPR013783">
    <property type="entry name" value="Ig-like_fold"/>
</dbReference>
<dbReference type="GO" id="GO:0007411">
    <property type="term" value="P:axon guidance"/>
    <property type="evidence" value="ECO:0007669"/>
    <property type="project" value="TreeGrafter"/>
</dbReference>
<feature type="domain" description="CARD" evidence="6">
    <location>
        <begin position="686"/>
        <end position="761"/>
    </location>
</feature>